<name>A0A6P8CR31_PUNGR</name>
<evidence type="ECO:0000313" key="14">
    <source>
        <dbReference type="RefSeq" id="XP_031384759.1"/>
    </source>
</evidence>
<feature type="region of interest" description="Disordered" evidence="8">
    <location>
        <begin position="1861"/>
        <end position="1902"/>
    </location>
</feature>
<dbReference type="InterPro" id="IPR056882">
    <property type="entry name" value="MOM1_dom"/>
</dbReference>
<dbReference type="Gene3D" id="3.40.50.300">
    <property type="entry name" value="P-loop containing nucleotide triphosphate hydrolases"/>
    <property type="match status" value="1"/>
</dbReference>
<dbReference type="GO" id="GO:0031507">
    <property type="term" value="P:heterochromatin formation"/>
    <property type="evidence" value="ECO:0007669"/>
    <property type="project" value="InterPro"/>
</dbReference>
<keyword evidence="13" id="KW-1185">Reference proteome</keyword>
<keyword evidence="14" id="KW-0067">ATP-binding</keyword>
<feature type="domain" description="Chromo" evidence="9">
    <location>
        <begin position="543"/>
        <end position="616"/>
    </location>
</feature>
<dbReference type="InterPro" id="IPR011011">
    <property type="entry name" value="Znf_FYVE_PHD"/>
</dbReference>
<dbReference type="GO" id="GO:0016787">
    <property type="term" value="F:hydrolase activity"/>
    <property type="evidence" value="ECO:0007669"/>
    <property type="project" value="UniProtKB-KW"/>
</dbReference>
<dbReference type="PROSITE" id="PS50016">
    <property type="entry name" value="ZF_PHD_2"/>
    <property type="match status" value="1"/>
</dbReference>
<keyword evidence="4" id="KW-0378">Hydrolase</keyword>
<dbReference type="GeneID" id="116198680"/>
<feature type="domain" description="Chromo" evidence="9">
    <location>
        <begin position="469"/>
        <end position="537"/>
    </location>
</feature>
<keyword evidence="3 6" id="KW-0863">Zinc-finger</keyword>
<dbReference type="InterPro" id="IPR001650">
    <property type="entry name" value="Helicase_C-like"/>
</dbReference>
<evidence type="ECO:0000256" key="5">
    <source>
        <dbReference type="ARBA" id="ARBA00022833"/>
    </source>
</evidence>
<dbReference type="OrthoDB" id="885191at2759"/>
<dbReference type="Pfam" id="PF25029">
    <property type="entry name" value="MOM1"/>
    <property type="match status" value="1"/>
</dbReference>
<dbReference type="Pfam" id="PF00176">
    <property type="entry name" value="SNF2-rel_dom"/>
    <property type="match status" value="1"/>
</dbReference>
<evidence type="ECO:0000256" key="8">
    <source>
        <dbReference type="SAM" id="MobiDB-lite"/>
    </source>
</evidence>
<feature type="domain" description="PHD-type" evidence="10">
    <location>
        <begin position="409"/>
        <end position="458"/>
    </location>
</feature>
<dbReference type="GO" id="GO:0005524">
    <property type="term" value="F:ATP binding"/>
    <property type="evidence" value="ECO:0007669"/>
    <property type="project" value="InterPro"/>
</dbReference>
<dbReference type="GO" id="GO:0008270">
    <property type="term" value="F:zinc ion binding"/>
    <property type="evidence" value="ECO:0007669"/>
    <property type="project" value="UniProtKB-KW"/>
</dbReference>
<dbReference type="PROSITE" id="PS50013">
    <property type="entry name" value="CHROMO_2"/>
    <property type="match status" value="2"/>
</dbReference>
<keyword evidence="1" id="KW-0479">Metal-binding</keyword>
<feature type="compositionally biased region" description="Basic and acidic residues" evidence="8">
    <location>
        <begin position="57"/>
        <end position="67"/>
    </location>
</feature>
<feature type="region of interest" description="Disordered" evidence="8">
    <location>
        <begin position="1958"/>
        <end position="1992"/>
    </location>
</feature>
<sequence>MASNTRMTHKITEEDTRGRRSSARLASASVLAVADSSGLRRSTRETFSKKTVTPEHPTARKSERLEKQTPPPSSPPSVTRSSVKKRLVQQSPLRRSERCKKQRPSLSLSGSKSSGKNSATSVSHTEKKDEDMKENSMKKLSQRAKEVVKIESDESESTQTKKERMDAHAYRALFQKQEKKVKRSGNVHHSTLKIDVDGQSRTIVLAMGNPKACPIHYEELSRSRNLSAQDCVNSGSQSSKEFDALGNCQVNSSRIREKLNSAEQLDNPENECNLDSSVRHDVQSLPSPRQGLVDTTNGMTRIEESTIKEVLPGRVDSPRNGTPPGGDNCADVGPEVVLDASTAVNCKDNTATPSRSRLTKNVSVEESGLNLKRKSGELEGGLNLKVGKDVTKNDRQSDHQSEVRANGDNNNCFICKLGGFLLCCDGKDCERSFHLSCLIPPLKDVPLGIWYCPACVRKRMEFGVHSISKGVEAIFDVREVEVSDANGWQAQRQFFVKYKGLAHVHNRWVPEAELLIESPSAIARFDKRSQSVKWKPQWAVPHRLLEKRLETFRQRDEVSTAEIANCRYQWLVKWWCLGYEHATWELEDEPFFNSSEAENLIKDYEAEHDRTERPPVLGIDELQERKNKSMSKLSKLPDGISSGSDGNCLDVVNRLRELWLKSHNAIIIDDQEYMLKVISFITSLQLDACHPFLIISSSNSLNLWDVEFFRLARSTNLVVYNGDKELRKSIRNLEFPEKGGATMFQVLISAPRAVAEDMDMLKNIEWEAIIVDECQRSGIARHFEEIKMLKTEMRLLLCTGPLKETFSEYCGLLSFLEHESGWRTGNGVGASSDDAMLKLKERLSRFIVSGSKVEFSRFLEYWVPVQLSNVQLEQYCATLLSNSLPLRSSSKTDLVGALRDILYASRKCCDHPYLVDASLQKLLIKDLQVSQYLDVGIQASGKLQLLDKLLSELQSRGLRVIIMFQSIGSSGRDYISIGDILDDFLRQRFGPDSYERIDGDVPRHKKVAAMNNYNKKDSGRFVFLLEARACLPSIKLLSVDSIIVFGSDWNPANDIRNLQKVQLESQFEQIKLFRFYTSCTVEEKVLINAKNGDCGMIQTVNPIIGHSLLMWGAKHLFDKLKEFHLGHRPSSCTLADQYHPEKVLQELLSILPVNDENRSRTQSSSLFLVSRAQQGSQTYYSKEIALLGESKIQCPGEELPHLFWTQLLEGKTPAWKYSSVSQQRNRKRVQMNGSKYAEQENSDEVVKKRRKLCENNVDVSSKKQGKDDGKSASAEKEAASGPVQLSSQGMGVAVAPEGNIDGSDERRTLRNAQRSLHLILKPQISKLCEALSLEGEVKIMVYTFLDYVINNRVVNQEPATILQAFQLALCWTASSLVKVKIDHKESLALAKEHLNYGCSKDEAEGVYTILRGLKKPFLRHIENSVAVDASKAPEKVNEIPMEHSNTNSSQHAVVYPNNVKVEIEDWPLNQETPDKDVISSPTLAEKDISMSIQQIQGELSDQMAELLREQEEERNLIFRSFNKEKGALEGQQRVEAYIITQLHRDGPLRVEKLKALETEYARKINECENQMNLRLKQLEEAQLAARNKIKQKQASSVDGIRHQDQIGSVDSVSEAGNQVEILQTNDEEAQQTVPIEAAAVFEEAPLPITRVETANENEDLGKSTALEHCARAGSLEQDRGHAVSMNPLLEEDVTNGAVTALPRYERTQGLNAKGTSTVQNGEVPLGICEDAENVPDRTTSLIPQSDDVVSVTPQSEDLVPQKEASTMPNGDVSDVPAEGSAPEAPGVVADGVETAPADDCKEAESTSQSVLQPPLAAELPDGSAPQDPGVVADGVEIAPADDRNEAEGISPTLLQLPLAAEQVPDGSASEAPGGVTNGVETASEDDCNEAETTSPDRDAGISPVLTDNVISVDCQDISGRLVGPLSQGATMPLNQSLTNGEPTMPHGLHEENASQQINDMLPNPSTAQPSDPPHTEAAGTEAAVQVPSRSPNLQAADVMPRVNSSEVGLNARDALNQNVSQPSMPSALQMATAPLVPLEFGSHSTQPSLSGATRMALPRCPDPLQNELERLRLESDLTAKIHEDTKLKLKADCEKEIEVAIAQIRMKYEEKIQQKEAEYLLKKNELQEYQNKVLMNKILAEAFRSKCSDLRASGSLTVQQEAVATYAQQMLSLPPQQNPQASPSFIPRPSSPALPQNMRTPTSHAINPRGLQPMSPAPPVRASRPPVIGQFPSPGNIQVPREVRAPAPHLQPLRTSSPAIAHGATPTPPPGYPSTPMSNLTPRTAQTGGAQRPDYTIGPMATINSRGFQTELLRDIVSWAAANQQPNNFRMPPVNVTIPATIPTTIPGSSPEVRPPSRGNNNTTEVVCLSDDD</sequence>
<dbReference type="PROSITE" id="PS51192">
    <property type="entry name" value="HELICASE_ATP_BIND_1"/>
    <property type="match status" value="1"/>
</dbReference>
<keyword evidence="7" id="KW-0175">Coiled coil</keyword>
<evidence type="ECO:0000256" key="4">
    <source>
        <dbReference type="ARBA" id="ARBA00022801"/>
    </source>
</evidence>
<dbReference type="CDD" id="cd15532">
    <property type="entry name" value="PHD2_CHD_II"/>
    <property type="match status" value="1"/>
</dbReference>
<dbReference type="SUPFAM" id="SSF52540">
    <property type="entry name" value="P-loop containing nucleoside triphosphate hydrolases"/>
    <property type="match status" value="2"/>
</dbReference>
<feature type="domain" description="Helicase ATP-binding" evidence="11">
    <location>
        <begin position="656"/>
        <end position="820"/>
    </location>
</feature>
<dbReference type="PANTHER" id="PTHR35116">
    <property type="entry name" value="HELICASE PROTEIN MOM1"/>
    <property type="match status" value="1"/>
</dbReference>
<reference evidence="13" key="1">
    <citation type="journal article" date="2020" name="Plant Biotechnol. J.">
        <title>The pomegranate (Punica granatum L.) draft genome dissects genetic divergence between soft- and hard-seeded cultivars.</title>
        <authorList>
            <person name="Luo X."/>
            <person name="Li H."/>
            <person name="Wu Z."/>
            <person name="Yao W."/>
            <person name="Zhao P."/>
            <person name="Cao D."/>
            <person name="Yu H."/>
            <person name="Li K."/>
            <person name="Poudel K."/>
            <person name="Zhao D."/>
            <person name="Zhang F."/>
            <person name="Xia X."/>
            <person name="Chen L."/>
            <person name="Wang Q."/>
            <person name="Jing D."/>
            <person name="Cao S."/>
        </authorList>
    </citation>
    <scope>NUCLEOTIDE SEQUENCE [LARGE SCALE GENOMIC DNA]</scope>
    <source>
        <strain evidence="13">cv. Tunisia</strain>
    </source>
</reference>
<evidence type="ECO:0000313" key="13">
    <source>
        <dbReference type="Proteomes" id="UP000515151"/>
    </source>
</evidence>
<evidence type="ECO:0000259" key="9">
    <source>
        <dbReference type="PROSITE" id="PS50013"/>
    </source>
</evidence>
<dbReference type="Gene3D" id="3.30.40.10">
    <property type="entry name" value="Zinc/RING finger domain, C3HC4 (zinc finger)"/>
    <property type="match status" value="1"/>
</dbReference>
<dbReference type="InterPro" id="IPR049730">
    <property type="entry name" value="SNF2/RAD54-like_C"/>
</dbReference>
<dbReference type="SUPFAM" id="SSF54160">
    <property type="entry name" value="Chromo domain-like"/>
    <property type="match status" value="2"/>
</dbReference>
<feature type="region of interest" description="Disordered" evidence="8">
    <location>
        <begin position="2249"/>
        <end position="2276"/>
    </location>
</feature>
<feature type="coiled-coil region" evidence="7">
    <location>
        <begin position="2105"/>
        <end position="2132"/>
    </location>
</feature>
<dbReference type="GO" id="GO:0004386">
    <property type="term" value="F:helicase activity"/>
    <property type="evidence" value="ECO:0007669"/>
    <property type="project" value="UniProtKB-KW"/>
</dbReference>
<dbReference type="SUPFAM" id="SSF57903">
    <property type="entry name" value="FYVE/PHD zinc finger"/>
    <property type="match status" value="1"/>
</dbReference>
<keyword evidence="2" id="KW-0677">Repeat</keyword>
<dbReference type="InterPro" id="IPR000330">
    <property type="entry name" value="SNF2_N"/>
</dbReference>
<feature type="compositionally biased region" description="Basic and acidic residues" evidence="8">
    <location>
        <begin position="124"/>
        <end position="152"/>
    </location>
</feature>
<dbReference type="InterPro" id="IPR038718">
    <property type="entry name" value="SNF2-like_sf"/>
</dbReference>
<organism evidence="13 14">
    <name type="scientific">Punica granatum</name>
    <name type="common">Pomegranate</name>
    <dbReference type="NCBI Taxonomy" id="22663"/>
    <lineage>
        <taxon>Eukaryota</taxon>
        <taxon>Viridiplantae</taxon>
        <taxon>Streptophyta</taxon>
        <taxon>Embryophyta</taxon>
        <taxon>Tracheophyta</taxon>
        <taxon>Spermatophyta</taxon>
        <taxon>Magnoliopsida</taxon>
        <taxon>eudicotyledons</taxon>
        <taxon>Gunneridae</taxon>
        <taxon>Pentapetalae</taxon>
        <taxon>rosids</taxon>
        <taxon>malvids</taxon>
        <taxon>Myrtales</taxon>
        <taxon>Lythraceae</taxon>
        <taxon>Punica</taxon>
    </lineage>
</organism>
<dbReference type="InterPro" id="IPR016197">
    <property type="entry name" value="Chromo-like_dom_sf"/>
</dbReference>
<evidence type="ECO:0000256" key="2">
    <source>
        <dbReference type="ARBA" id="ARBA00022737"/>
    </source>
</evidence>
<accession>A0A6P8CR31</accession>
<feature type="region of interest" description="Disordered" evidence="8">
    <location>
        <begin position="1732"/>
        <end position="1831"/>
    </location>
</feature>
<dbReference type="InterPro" id="IPR014001">
    <property type="entry name" value="Helicase_ATP-bd"/>
</dbReference>
<dbReference type="InterPro" id="IPR027417">
    <property type="entry name" value="P-loop_NTPase"/>
</dbReference>
<dbReference type="InterPro" id="IPR013083">
    <property type="entry name" value="Znf_RING/FYVE/PHD"/>
</dbReference>
<evidence type="ECO:0000259" key="12">
    <source>
        <dbReference type="PROSITE" id="PS51194"/>
    </source>
</evidence>
<keyword evidence="5" id="KW-0862">Zinc</keyword>
<evidence type="ECO:0000259" key="10">
    <source>
        <dbReference type="PROSITE" id="PS50016"/>
    </source>
</evidence>
<feature type="compositionally biased region" description="Low complexity" evidence="8">
    <location>
        <begin position="105"/>
        <end position="123"/>
    </location>
</feature>
<proteinExistence type="predicted"/>
<dbReference type="RefSeq" id="XP_031384759.1">
    <property type="nucleotide sequence ID" value="XM_031528899.1"/>
</dbReference>
<dbReference type="Pfam" id="PF00628">
    <property type="entry name" value="PHD"/>
    <property type="match status" value="1"/>
</dbReference>
<dbReference type="InterPro" id="IPR039322">
    <property type="entry name" value="MOM1"/>
</dbReference>
<feature type="region of interest" description="Disordered" evidence="8">
    <location>
        <begin position="2174"/>
        <end position="2222"/>
    </location>
</feature>
<evidence type="ECO:0000256" key="6">
    <source>
        <dbReference type="PROSITE-ProRule" id="PRU00146"/>
    </source>
</evidence>
<evidence type="ECO:0000256" key="3">
    <source>
        <dbReference type="ARBA" id="ARBA00022771"/>
    </source>
</evidence>
<feature type="region of interest" description="Disordered" evidence="8">
    <location>
        <begin position="2344"/>
        <end position="2373"/>
    </location>
</feature>
<feature type="compositionally biased region" description="Basic and acidic residues" evidence="8">
    <location>
        <begin position="1260"/>
        <end position="1278"/>
    </location>
</feature>
<dbReference type="CDD" id="cd18793">
    <property type="entry name" value="SF2_C_SNF"/>
    <property type="match status" value="1"/>
</dbReference>
<feature type="region of interest" description="Disordered" evidence="8">
    <location>
        <begin position="1"/>
        <end position="165"/>
    </location>
</feature>
<dbReference type="Gene3D" id="6.10.250.1310">
    <property type="match status" value="1"/>
</dbReference>
<feature type="compositionally biased region" description="Low complexity" evidence="8">
    <location>
        <begin position="23"/>
        <end position="37"/>
    </location>
</feature>
<protein>
    <submittedName>
        <fullName evidence="14">Helicase protein MOM1 isoform X1</fullName>
    </submittedName>
</protein>
<feature type="coiled-coil region" evidence="7">
    <location>
        <begin position="1550"/>
        <end position="1595"/>
    </location>
</feature>
<dbReference type="InterPro" id="IPR019786">
    <property type="entry name" value="Zinc_finger_PHD-type_CS"/>
</dbReference>
<feature type="compositionally biased region" description="Polar residues" evidence="8">
    <location>
        <begin position="2174"/>
        <end position="2183"/>
    </location>
</feature>
<evidence type="ECO:0000259" key="11">
    <source>
        <dbReference type="PROSITE" id="PS51192"/>
    </source>
</evidence>
<dbReference type="PANTHER" id="PTHR35116:SF2">
    <property type="entry name" value="ATP-DEPENDENT HELICASE FAMILY PROTEIN-RELATED"/>
    <property type="match status" value="1"/>
</dbReference>
<feature type="domain" description="Helicase C-terminal" evidence="12">
    <location>
        <begin position="945"/>
        <end position="1116"/>
    </location>
</feature>
<feature type="compositionally biased region" description="Polar residues" evidence="8">
    <location>
        <begin position="2193"/>
        <end position="2205"/>
    </location>
</feature>
<dbReference type="Proteomes" id="UP000515151">
    <property type="component" value="Chromosome 3"/>
</dbReference>
<keyword evidence="14" id="KW-0547">Nucleotide-binding</keyword>
<gene>
    <name evidence="14" type="primary">LOC116198680</name>
</gene>
<dbReference type="InterPro" id="IPR000953">
    <property type="entry name" value="Chromo/chromo_shadow_dom"/>
</dbReference>
<dbReference type="SMART" id="SM00249">
    <property type="entry name" value="PHD"/>
    <property type="match status" value="1"/>
</dbReference>
<dbReference type="SMART" id="SM00298">
    <property type="entry name" value="CHROMO"/>
    <property type="match status" value="2"/>
</dbReference>
<keyword evidence="14" id="KW-0347">Helicase</keyword>
<evidence type="ECO:0000256" key="7">
    <source>
        <dbReference type="SAM" id="Coils"/>
    </source>
</evidence>
<feature type="region of interest" description="Disordered" evidence="8">
    <location>
        <begin position="1216"/>
        <end position="1287"/>
    </location>
</feature>
<dbReference type="Gene3D" id="3.40.50.10810">
    <property type="entry name" value="Tandem AAA-ATPase domain"/>
    <property type="match status" value="1"/>
</dbReference>
<evidence type="ECO:0000256" key="1">
    <source>
        <dbReference type="ARBA" id="ARBA00022723"/>
    </source>
</evidence>
<dbReference type="InterPro" id="IPR001965">
    <property type="entry name" value="Znf_PHD"/>
</dbReference>
<dbReference type="PROSITE" id="PS51194">
    <property type="entry name" value="HELICASE_CTER"/>
    <property type="match status" value="1"/>
</dbReference>
<feature type="compositionally biased region" description="Polar residues" evidence="8">
    <location>
        <begin position="1958"/>
        <end position="1969"/>
    </location>
</feature>
<dbReference type="Gene3D" id="2.40.50.40">
    <property type="match status" value="2"/>
</dbReference>
<dbReference type="PROSITE" id="PS01359">
    <property type="entry name" value="ZF_PHD_1"/>
    <property type="match status" value="1"/>
</dbReference>
<dbReference type="InterPro" id="IPR019787">
    <property type="entry name" value="Znf_PHD-finger"/>
</dbReference>
<reference evidence="14" key="2">
    <citation type="submission" date="2025-08" db="UniProtKB">
        <authorList>
            <consortium name="RefSeq"/>
        </authorList>
    </citation>
    <scope>IDENTIFICATION</scope>
    <source>
        <tissue evidence="14">Leaf</tissue>
    </source>
</reference>